<dbReference type="RefSeq" id="WP_059350567.1">
    <property type="nucleotide sequence ID" value="NZ_LDYG01000021.1"/>
</dbReference>
<gene>
    <name evidence="2" type="ORF">Q75_04695</name>
</gene>
<comment type="caution">
    <text evidence="2">The sequence shown here is derived from an EMBL/GenBank/DDBJ whole genome shotgun (WGS) entry which is preliminary data.</text>
</comment>
<organism evidence="2 3">
    <name type="scientific">Bacillus coahuilensis p1.1.43</name>
    <dbReference type="NCBI Taxonomy" id="1150625"/>
    <lineage>
        <taxon>Bacteria</taxon>
        <taxon>Bacillati</taxon>
        <taxon>Bacillota</taxon>
        <taxon>Bacilli</taxon>
        <taxon>Bacillales</taxon>
        <taxon>Bacillaceae</taxon>
        <taxon>Bacillus</taxon>
    </lineage>
</organism>
<feature type="domain" description="CYTH" evidence="1">
    <location>
        <begin position="3"/>
        <end position="191"/>
    </location>
</feature>
<evidence type="ECO:0000313" key="2">
    <source>
        <dbReference type="EMBL" id="KUP07535.1"/>
    </source>
</evidence>
<dbReference type="PATRIC" id="fig|1150625.3.peg.983"/>
<dbReference type="AlphaFoldDB" id="A0A147KA02"/>
<reference evidence="2 3" key="1">
    <citation type="journal article" date="2016" name="Front. Microbiol.">
        <title>Microevolution Analysis of Bacillus coahuilensis Unveils Differences in Phosphorus Acquisition Strategies and Their Regulation.</title>
        <authorList>
            <person name="Gomez-Lunar Z."/>
            <person name="Hernandez-Gonzalez I."/>
            <person name="Rodriguez-Torres M.D."/>
            <person name="Souza V."/>
            <person name="Olmedo-Alvarez G."/>
        </authorList>
    </citation>
    <scope>NUCLEOTIDE SEQUENCE [LARGE SCALE GENOMIC DNA]</scope>
    <source>
        <strain evidence="3">p1.1.43</strain>
    </source>
</reference>
<dbReference type="CDD" id="cd07762">
    <property type="entry name" value="CYTH-like_Pase_1"/>
    <property type="match status" value="1"/>
</dbReference>
<dbReference type="InterPro" id="IPR023577">
    <property type="entry name" value="CYTH_domain"/>
</dbReference>
<dbReference type="SMART" id="SM01118">
    <property type="entry name" value="CYTH"/>
    <property type="match status" value="1"/>
</dbReference>
<name>A0A147KA02_9BACI</name>
<accession>A0A147KA02</accession>
<dbReference type="SUPFAM" id="SSF55154">
    <property type="entry name" value="CYTH-like phosphatases"/>
    <property type="match status" value="1"/>
</dbReference>
<proteinExistence type="predicted"/>
<dbReference type="Pfam" id="PF01928">
    <property type="entry name" value="CYTH"/>
    <property type="match status" value="1"/>
</dbReference>
<evidence type="ECO:0000313" key="3">
    <source>
        <dbReference type="Proteomes" id="UP000074108"/>
    </source>
</evidence>
<dbReference type="OrthoDB" id="384378at2"/>
<dbReference type="EMBL" id="LDYG01000021">
    <property type="protein sequence ID" value="KUP07535.1"/>
    <property type="molecule type" value="Genomic_DNA"/>
</dbReference>
<keyword evidence="3" id="KW-1185">Reference proteome</keyword>
<dbReference type="Gene3D" id="2.40.320.10">
    <property type="entry name" value="Hypothetical Protein Pfu-838710-001"/>
    <property type="match status" value="1"/>
</dbReference>
<dbReference type="Proteomes" id="UP000074108">
    <property type="component" value="Unassembled WGS sequence"/>
</dbReference>
<dbReference type="STRING" id="1150625.Q75_04695"/>
<sequence>MQEIEIEFKNILTKQEFDTLLQWFQIKSEQFQPQTNYYFDTEDYLLKKNESALRIRKKGHDFILTLKQPLEEGLLETHQVLSENEALALLNGGPIPYGLVYDQVEAVVSTPASIVYFGELMTERTEVAYKDGIIVLDKSHYLNHTDYEVEYEVRDAVTGKKTFEELLHSLSIPIRETNNKIKRFYLAKYNQKD</sequence>
<protein>
    <recommendedName>
        <fullName evidence="1">CYTH domain-containing protein</fullName>
    </recommendedName>
</protein>
<dbReference type="InterPro" id="IPR009195">
    <property type="entry name" value="Uncharacterised_YjbK"/>
</dbReference>
<dbReference type="PIRSF" id="PIRSF012526">
    <property type="entry name" value="CYTH_UCP012526"/>
    <property type="match status" value="1"/>
</dbReference>
<evidence type="ECO:0000259" key="1">
    <source>
        <dbReference type="PROSITE" id="PS51707"/>
    </source>
</evidence>
<dbReference type="InterPro" id="IPR033469">
    <property type="entry name" value="CYTH-like_dom_sf"/>
</dbReference>
<dbReference type="PROSITE" id="PS51707">
    <property type="entry name" value="CYTH"/>
    <property type="match status" value="1"/>
</dbReference>